<dbReference type="Proteomes" id="UP001189429">
    <property type="component" value="Unassembled WGS sequence"/>
</dbReference>
<protein>
    <submittedName>
        <fullName evidence="1">Uncharacterized protein</fullName>
    </submittedName>
</protein>
<comment type="caution">
    <text evidence="1">The sequence shown here is derived from an EMBL/GenBank/DDBJ whole genome shotgun (WGS) entry which is preliminary data.</text>
</comment>
<accession>A0ABN9V468</accession>
<organism evidence="1 2">
    <name type="scientific">Prorocentrum cordatum</name>
    <dbReference type="NCBI Taxonomy" id="2364126"/>
    <lineage>
        <taxon>Eukaryota</taxon>
        <taxon>Sar</taxon>
        <taxon>Alveolata</taxon>
        <taxon>Dinophyceae</taxon>
        <taxon>Prorocentrales</taxon>
        <taxon>Prorocentraceae</taxon>
        <taxon>Prorocentrum</taxon>
    </lineage>
</organism>
<reference evidence="1" key="1">
    <citation type="submission" date="2023-10" db="EMBL/GenBank/DDBJ databases">
        <authorList>
            <person name="Chen Y."/>
            <person name="Shah S."/>
            <person name="Dougan E. K."/>
            <person name="Thang M."/>
            <person name="Chan C."/>
        </authorList>
    </citation>
    <scope>NUCLEOTIDE SEQUENCE [LARGE SCALE GENOMIC DNA]</scope>
</reference>
<evidence type="ECO:0000313" key="2">
    <source>
        <dbReference type="Proteomes" id="UP001189429"/>
    </source>
</evidence>
<proteinExistence type="predicted"/>
<name>A0ABN9V468_9DINO</name>
<evidence type="ECO:0000313" key="1">
    <source>
        <dbReference type="EMBL" id="CAK0866719.1"/>
    </source>
</evidence>
<dbReference type="EMBL" id="CAUYUJ010016566">
    <property type="protein sequence ID" value="CAK0866719.1"/>
    <property type="molecule type" value="Genomic_DNA"/>
</dbReference>
<keyword evidence="2" id="KW-1185">Reference proteome</keyword>
<gene>
    <name evidence="1" type="ORF">PCOR1329_LOCUS53829</name>
</gene>
<sequence length="189" mass="20395">MILLDPELDHSRGRRADLARPGGAGLAPVRELALPEDGVLQPAAQVPLQAGALLLRGARRPGQPRSQPHRCFPDGRCAFDPGASPLQRWGGQLPVDVVFPLRQCRLGSPGARVSCPSRPVEMLQGWNSNAYVQAKSDSCLALPVLSRARAYSDSRNERLMQEGLSPGDVRLLRGYLCALSSRPGARVFS</sequence>